<dbReference type="EMBL" id="VBPA01000033">
    <property type="protein sequence ID" value="TMQ72913.1"/>
    <property type="molecule type" value="Genomic_DNA"/>
</dbReference>
<evidence type="ECO:0000313" key="2">
    <source>
        <dbReference type="Proteomes" id="UP000319836"/>
    </source>
</evidence>
<reference evidence="1 2" key="1">
    <citation type="journal article" date="2019" name="Nat. Microbiol.">
        <title>Mediterranean grassland soil C-N compound turnover is dependent on rainfall and depth, and is mediated by genomically divergent microorganisms.</title>
        <authorList>
            <person name="Diamond S."/>
            <person name="Andeer P.F."/>
            <person name="Li Z."/>
            <person name="Crits-Christoph A."/>
            <person name="Burstein D."/>
            <person name="Anantharaman K."/>
            <person name="Lane K.R."/>
            <person name="Thomas B.C."/>
            <person name="Pan C."/>
            <person name="Northen T.R."/>
            <person name="Banfield J.F."/>
        </authorList>
    </citation>
    <scope>NUCLEOTIDE SEQUENCE [LARGE SCALE GENOMIC DNA]</scope>
    <source>
        <strain evidence="1">WS_10</strain>
    </source>
</reference>
<dbReference type="AlphaFoldDB" id="A0A538UAH5"/>
<protein>
    <submittedName>
        <fullName evidence="1">Uncharacterized protein</fullName>
    </submittedName>
</protein>
<accession>A0A538UAH5</accession>
<evidence type="ECO:0000313" key="1">
    <source>
        <dbReference type="EMBL" id="TMQ72913.1"/>
    </source>
</evidence>
<proteinExistence type="predicted"/>
<organism evidence="1 2">
    <name type="scientific">Eiseniibacteriota bacterium</name>
    <dbReference type="NCBI Taxonomy" id="2212470"/>
    <lineage>
        <taxon>Bacteria</taxon>
        <taxon>Candidatus Eiseniibacteriota</taxon>
    </lineage>
</organism>
<gene>
    <name evidence="1" type="ORF">E6K80_01455</name>
</gene>
<comment type="caution">
    <text evidence="1">The sequence shown here is derived from an EMBL/GenBank/DDBJ whole genome shotgun (WGS) entry which is preliminary data.</text>
</comment>
<name>A0A538UAH5_UNCEI</name>
<sequence length="499" mass="55038">MLLRKLSLLLVPAILAFAYALPGRAQEDLSGRYAFADSTLLRDTLGLKFQGLFRIADSLEVTPDTLRALSIRYRLPLRRLIALTDSLHVPIDSVGVTLERERFNPLAARTVATNAFTYNTTYNLQQTRSSWINGSDYNFVYGPLFVRNVTNIELDRFRTGGGTSLWQTRDATTEAGWRLAPNYSLGARAVLNRFDSDDPSTITNVGEHRGEYQLSMRTRQKPTPGISSELNLFAGALNLHNAEQDKRGWSGEANGRYNQKSGRWFVHEVTGKINANLSRIRSLASGTRDDSRDVVGNLNGNLSLFNQSRVGLKTTYNLQTSDVGQPGTLGDITRVKSSRAGADAALRTRLGADGYVSLTQQFAHNDQVTALNGPSSRNTNGLLLDARTTYVGWGVEGRFQTQSARAATPQVSAAGGYGERSNTRALEGTLTRRFWERLNARINARIGLNSYRFHVIGDYGTPPISRDQASQSYLVEGVYTVSEGLNSGITLEVTRNQLV</sequence>
<dbReference type="Proteomes" id="UP000319836">
    <property type="component" value="Unassembled WGS sequence"/>
</dbReference>
<feature type="non-terminal residue" evidence="1">
    <location>
        <position position="499"/>
    </location>
</feature>